<reference evidence="3" key="3">
    <citation type="journal article" date="2022" name="bioRxiv">
        <title>A global pangenome for the wheat fungal pathogen Pyrenophora tritici-repentis and prediction of effector protein structural homology.</title>
        <authorList>
            <person name="Moolhuijzen P."/>
            <person name="See P.T."/>
            <person name="Shi G."/>
            <person name="Powell H.R."/>
            <person name="Cockram J."/>
            <person name="Jorgensen L.N."/>
            <person name="Benslimane H."/>
            <person name="Strelkov S.E."/>
            <person name="Turner J."/>
            <person name="Liu Z."/>
            <person name="Moffat C.S."/>
        </authorList>
    </citation>
    <scope>NUCLEOTIDE SEQUENCE</scope>
    <source>
        <strain evidence="3">86-124</strain>
    </source>
</reference>
<comment type="caution">
    <text evidence="3">The sequence shown here is derived from an EMBL/GenBank/DDBJ whole genome shotgun (WGS) entry which is preliminary data.</text>
</comment>
<gene>
    <name evidence="3" type="ORF">Ptr86124_010976</name>
    <name evidence="2" type="ORF">PtrM4_100530</name>
</gene>
<dbReference type="Proteomes" id="UP000249757">
    <property type="component" value="Unassembled WGS sequence"/>
</dbReference>
<dbReference type="InterPro" id="IPR029069">
    <property type="entry name" value="HotDog_dom_sf"/>
</dbReference>
<accession>A0A2W1EKA3</accession>
<reference evidence="2" key="1">
    <citation type="journal article" date="2018" name="BMC Genomics">
        <title>Comparative genomics of the wheat fungal pathogen Pyrenophora tritici-repentis reveals chromosomal variations and genome plasticity.</title>
        <authorList>
            <person name="Moolhuijzen P."/>
            <person name="See P.T."/>
            <person name="Hane J.K."/>
            <person name="Shi G."/>
            <person name="Liu Z."/>
            <person name="Oliver R.P."/>
            <person name="Moffat C.S."/>
        </authorList>
    </citation>
    <scope>NUCLEOTIDE SEQUENCE [LARGE SCALE GENOMIC DNA]</scope>
    <source>
        <strain evidence="2">M4</strain>
    </source>
</reference>
<dbReference type="CDD" id="cd00586">
    <property type="entry name" value="4HBT"/>
    <property type="match status" value="1"/>
</dbReference>
<sequence>MADQVFDIIRQMPYHYLFTGTLLVCFLAANAKSLPLAHTLRLAPSLYRLLRAKFGSKRSKSASARQATSTTTTSYAAQPALFKHCTLQSRAIAFDLDINIHKSNSTFFADADINRAELITSLLSQALANLGSPAFILAGVQCKFQREIRPYQSYVVSSRILAWSDKAMYVVTYFTKPGTKLARELDLLGGPEALAKDSQVRKILFGTMVSKYVFKAGRATVAPEHVFQEAGLLIEADSKNGVSGGNELISREDVAASVQAGLRYITRCMD</sequence>
<keyword evidence="4" id="KW-1185">Reference proteome</keyword>
<reference evidence="3" key="2">
    <citation type="submission" date="2021-05" db="EMBL/GenBank/DDBJ databases">
        <authorList>
            <person name="Moolhuijzen P.M."/>
            <person name="Moffat C.S."/>
        </authorList>
    </citation>
    <scope>NUCLEOTIDE SEQUENCE</scope>
    <source>
        <strain evidence="3">86-124</strain>
    </source>
</reference>
<name>A0A2W1EKA3_9PLEO</name>
<dbReference type="PANTHER" id="PTHR12475">
    <property type="match status" value="1"/>
</dbReference>
<protein>
    <submittedName>
        <fullName evidence="3">4HBT-2 domain containing protein</fullName>
    </submittedName>
</protein>
<dbReference type="OrthoDB" id="265761at2759"/>
<dbReference type="SUPFAM" id="SSF54637">
    <property type="entry name" value="Thioesterase/thiol ester dehydrase-isomerase"/>
    <property type="match status" value="1"/>
</dbReference>
<dbReference type="Proteomes" id="UP000245464">
    <property type="component" value="Chromosome 5"/>
</dbReference>
<evidence type="ECO:0000313" key="4">
    <source>
        <dbReference type="Proteomes" id="UP000249757"/>
    </source>
</evidence>
<evidence type="ECO:0000313" key="2">
    <source>
        <dbReference type="EMBL" id="KAF7570051.1"/>
    </source>
</evidence>
<evidence type="ECO:0000256" key="1">
    <source>
        <dbReference type="ARBA" id="ARBA00038476"/>
    </source>
</evidence>
<comment type="similarity">
    <text evidence="1">Belongs to the lcsJ thioesterase family.</text>
</comment>
<dbReference type="PANTHER" id="PTHR12475:SF4">
    <property type="entry name" value="PROTEIN THEM6"/>
    <property type="match status" value="1"/>
</dbReference>
<evidence type="ECO:0000313" key="3">
    <source>
        <dbReference type="EMBL" id="KAI1509938.1"/>
    </source>
</evidence>
<dbReference type="EMBL" id="NQIK02000005">
    <property type="protein sequence ID" value="KAF7570051.1"/>
    <property type="molecule type" value="Genomic_DNA"/>
</dbReference>
<organism evidence="3 4">
    <name type="scientific">Pyrenophora tritici-repentis</name>
    <dbReference type="NCBI Taxonomy" id="45151"/>
    <lineage>
        <taxon>Eukaryota</taxon>
        <taxon>Fungi</taxon>
        <taxon>Dikarya</taxon>
        <taxon>Ascomycota</taxon>
        <taxon>Pezizomycotina</taxon>
        <taxon>Dothideomycetes</taxon>
        <taxon>Pleosporomycetidae</taxon>
        <taxon>Pleosporales</taxon>
        <taxon>Pleosporineae</taxon>
        <taxon>Pleosporaceae</taxon>
        <taxon>Pyrenophora</taxon>
    </lineage>
</organism>
<proteinExistence type="inferred from homology"/>
<reference evidence="4" key="4">
    <citation type="journal article" date="2022" name="Microb. Genom.">
        <title>A global pangenome for the wheat fungal pathogen Pyrenophora tritici-repentis and prediction of effector protein structural homology.</title>
        <authorList>
            <person name="Moolhuijzen P.M."/>
            <person name="See P.T."/>
            <person name="Shi G."/>
            <person name="Powell H.R."/>
            <person name="Cockram J."/>
            <person name="Jorgensen L.N."/>
            <person name="Benslimane H."/>
            <person name="Strelkov S.E."/>
            <person name="Turner J."/>
            <person name="Liu Z."/>
            <person name="Moffat C.S."/>
        </authorList>
    </citation>
    <scope>NUCLEOTIDE SEQUENCE [LARGE SCALE GENOMIC DNA]</scope>
</reference>
<dbReference type="EMBL" id="NRDI02000018">
    <property type="protein sequence ID" value="KAI1509938.1"/>
    <property type="molecule type" value="Genomic_DNA"/>
</dbReference>
<dbReference type="AlphaFoldDB" id="A0A2W1EKA3"/>
<dbReference type="InterPro" id="IPR051490">
    <property type="entry name" value="THEM6_lcsJ_thioesterase"/>
</dbReference>